<feature type="domain" description="Magnesium chelatase ChlI-like catalytic" evidence="1">
    <location>
        <begin position="195"/>
        <end position="400"/>
    </location>
</feature>
<evidence type="ECO:0000259" key="2">
    <source>
        <dbReference type="Pfam" id="PF13335"/>
    </source>
</evidence>
<dbReference type="SUPFAM" id="SSF52540">
    <property type="entry name" value="P-loop containing nucleoside triphosphate hydrolases"/>
    <property type="match status" value="1"/>
</dbReference>
<protein>
    <submittedName>
        <fullName evidence="3">YifB family Mg chelatase-like AAA ATPase</fullName>
    </submittedName>
</protein>
<evidence type="ECO:0000259" key="1">
    <source>
        <dbReference type="Pfam" id="PF01078"/>
    </source>
</evidence>
<dbReference type="AlphaFoldDB" id="A0A9D1GHE3"/>
<dbReference type="InterPro" id="IPR014721">
    <property type="entry name" value="Ribsml_uS5_D2-typ_fold_subgr"/>
</dbReference>
<dbReference type="GO" id="GO:0005524">
    <property type="term" value="F:ATP binding"/>
    <property type="evidence" value="ECO:0007669"/>
    <property type="project" value="InterPro"/>
</dbReference>
<accession>A0A9D1GHE3</accession>
<evidence type="ECO:0000313" key="3">
    <source>
        <dbReference type="EMBL" id="HIT41180.1"/>
    </source>
</evidence>
<feature type="domain" description="Mg chelatase-related protein C-terminal" evidence="2">
    <location>
        <begin position="408"/>
        <end position="504"/>
    </location>
</feature>
<dbReference type="InterPro" id="IPR027417">
    <property type="entry name" value="P-loop_NTPase"/>
</dbReference>
<dbReference type="InterPro" id="IPR020568">
    <property type="entry name" value="Ribosomal_Su5_D2-typ_SF"/>
</dbReference>
<dbReference type="Pfam" id="PF13335">
    <property type="entry name" value="Mg_chelatase_C"/>
    <property type="match status" value="1"/>
</dbReference>
<sequence>MFQKVYSAGVWGISGFLVSVEADVHDGLPGFQMTGNLSQETREGQERVRTALKNAGFRLPAKKIIINLSPADVRKEGTAYDLAVGAAVLGAFGLLDPDLLTDSLILGELGLDGMVKPVRGVLPIVASAREKGIRRCFLPEENAMEGRLVDGVQIIPVNSMKQLADMLDPAAFQKLDCFGHPGGLKDGEKEDYDVDFSDLNGQQLLRRATEIAVAGRHNILYIGPAGSGKTMAAMRIPTIMPPLSREESMEISKIYSICGLLPPRSPLIRTRPFRSPHHTITPAALAGGGASPRPGEISLASGGVLFLDELPEFSGKAIEILRQPLEEREVRISRLHRLCTFPADTVLAAACNPCPCGFYPDRSRCRCSEWQVKRYLGRISKPILDRIDITVEAAPVSYEELRKKGENESSAQIRSRVIRVQKLQEERFAGREKIRFNGDMGAREIEEFCRLDQEGEEYLKGIYEKLHLSARGCHKVLKVARTIADLDGEGQIRRIHLCEAAGYRSLENKYWKG</sequence>
<dbReference type="EMBL" id="DVKS01000059">
    <property type="protein sequence ID" value="HIT41180.1"/>
    <property type="molecule type" value="Genomic_DNA"/>
</dbReference>
<dbReference type="Pfam" id="PF01078">
    <property type="entry name" value="Mg_chelatase"/>
    <property type="match status" value="1"/>
</dbReference>
<dbReference type="InterPro" id="IPR045006">
    <property type="entry name" value="CHLI-like"/>
</dbReference>
<proteinExistence type="predicted"/>
<name>A0A9D1GHE3_9FIRM</name>
<reference evidence="3" key="1">
    <citation type="submission" date="2020-10" db="EMBL/GenBank/DDBJ databases">
        <authorList>
            <person name="Gilroy R."/>
        </authorList>
    </citation>
    <scope>NUCLEOTIDE SEQUENCE</scope>
    <source>
        <strain evidence="3">CHK123-3438</strain>
    </source>
</reference>
<reference evidence="3" key="2">
    <citation type="journal article" date="2021" name="PeerJ">
        <title>Extensive microbial diversity within the chicken gut microbiome revealed by metagenomics and culture.</title>
        <authorList>
            <person name="Gilroy R."/>
            <person name="Ravi A."/>
            <person name="Getino M."/>
            <person name="Pursley I."/>
            <person name="Horton D.L."/>
            <person name="Alikhan N.F."/>
            <person name="Baker D."/>
            <person name="Gharbi K."/>
            <person name="Hall N."/>
            <person name="Watson M."/>
            <person name="Adriaenssens E.M."/>
            <person name="Foster-Nyarko E."/>
            <person name="Jarju S."/>
            <person name="Secka A."/>
            <person name="Antonio M."/>
            <person name="Oren A."/>
            <person name="Chaudhuri R.R."/>
            <person name="La Ragione R."/>
            <person name="Hildebrand F."/>
            <person name="Pallen M.J."/>
        </authorList>
    </citation>
    <scope>NUCLEOTIDE SEQUENCE</scope>
    <source>
        <strain evidence="3">CHK123-3438</strain>
    </source>
</reference>
<organism evidence="3 4">
    <name type="scientific">Candidatus Caccovicinus merdipullorum</name>
    <dbReference type="NCBI Taxonomy" id="2840724"/>
    <lineage>
        <taxon>Bacteria</taxon>
        <taxon>Bacillati</taxon>
        <taxon>Bacillota</taxon>
        <taxon>Clostridia</taxon>
        <taxon>Eubacteriales</taxon>
        <taxon>Candidatus Caccovicinus</taxon>
    </lineage>
</organism>
<dbReference type="PANTHER" id="PTHR32039:SF7">
    <property type="entry name" value="COMPETENCE PROTEIN COMM"/>
    <property type="match status" value="1"/>
</dbReference>
<dbReference type="InterPro" id="IPR000523">
    <property type="entry name" value="Mg_chelatse_chII-like_cat_dom"/>
</dbReference>
<evidence type="ECO:0000313" key="4">
    <source>
        <dbReference type="Proteomes" id="UP000886860"/>
    </source>
</evidence>
<dbReference type="PANTHER" id="PTHR32039">
    <property type="entry name" value="MAGNESIUM-CHELATASE SUBUNIT CHLI"/>
    <property type="match status" value="1"/>
</dbReference>
<dbReference type="SUPFAM" id="SSF54211">
    <property type="entry name" value="Ribosomal protein S5 domain 2-like"/>
    <property type="match status" value="1"/>
</dbReference>
<dbReference type="Gene3D" id="3.30.230.10">
    <property type="match status" value="1"/>
</dbReference>
<dbReference type="Proteomes" id="UP000886860">
    <property type="component" value="Unassembled WGS sequence"/>
</dbReference>
<dbReference type="InterPro" id="IPR004482">
    <property type="entry name" value="Mg_chelat-rel"/>
</dbReference>
<dbReference type="InterPro" id="IPR025158">
    <property type="entry name" value="Mg_chelat-rel_C"/>
</dbReference>
<gene>
    <name evidence="3" type="ORF">IAB60_03595</name>
</gene>
<dbReference type="Gene3D" id="3.40.50.300">
    <property type="entry name" value="P-loop containing nucleotide triphosphate hydrolases"/>
    <property type="match status" value="1"/>
</dbReference>
<comment type="caution">
    <text evidence="3">The sequence shown here is derived from an EMBL/GenBank/DDBJ whole genome shotgun (WGS) entry which is preliminary data.</text>
</comment>
<dbReference type="NCBIfam" id="TIGR00368">
    <property type="entry name" value="YifB family Mg chelatase-like AAA ATPase"/>
    <property type="match status" value="1"/>
</dbReference>
<dbReference type="Pfam" id="PF13541">
    <property type="entry name" value="ChlI"/>
    <property type="match status" value="1"/>
</dbReference>